<accession>A0A1G5L3E3</accession>
<keyword evidence="5" id="KW-0677">Repeat</keyword>
<dbReference type="SUPFAM" id="SSF51120">
    <property type="entry name" value="beta-Roll"/>
    <property type="match status" value="1"/>
</dbReference>
<dbReference type="PANTHER" id="PTHR38340:SF1">
    <property type="entry name" value="S-LAYER PROTEIN"/>
    <property type="match status" value="1"/>
</dbReference>
<dbReference type="AlphaFoldDB" id="A0A1G5L3E3"/>
<dbReference type="SUPFAM" id="SSF55486">
    <property type="entry name" value="Metalloproteases ('zincins'), catalytic domain"/>
    <property type="match status" value="1"/>
</dbReference>
<proteinExistence type="inferred from homology"/>
<name>A0A1G5L3E3_9HYPH</name>
<evidence type="ECO:0000313" key="7">
    <source>
        <dbReference type="EMBL" id="SCZ07463.1"/>
    </source>
</evidence>
<dbReference type="SMART" id="SM00235">
    <property type="entry name" value="ZnMc"/>
    <property type="match status" value="1"/>
</dbReference>
<dbReference type="GO" id="GO:0008270">
    <property type="term" value="F:zinc ion binding"/>
    <property type="evidence" value="ECO:0007669"/>
    <property type="project" value="InterPro"/>
</dbReference>
<organism evidence="7 8">
    <name type="scientific">Microvirga guangxiensis</name>
    <dbReference type="NCBI Taxonomy" id="549386"/>
    <lineage>
        <taxon>Bacteria</taxon>
        <taxon>Pseudomonadati</taxon>
        <taxon>Pseudomonadota</taxon>
        <taxon>Alphaproteobacteria</taxon>
        <taxon>Hyphomicrobiales</taxon>
        <taxon>Methylobacteriaceae</taxon>
        <taxon>Microvirga</taxon>
    </lineage>
</organism>
<gene>
    <name evidence="7" type="ORF">SAMN02927923_03868</name>
</gene>
<dbReference type="InterPro" id="IPR018511">
    <property type="entry name" value="Hemolysin-typ_Ca-bd_CS"/>
</dbReference>
<evidence type="ECO:0000256" key="1">
    <source>
        <dbReference type="ARBA" id="ARBA00001913"/>
    </source>
</evidence>
<comment type="subcellular location">
    <subcellularLocation>
        <location evidence="2">Secreted</location>
    </subcellularLocation>
</comment>
<dbReference type="STRING" id="549386.SAMN02927923_03868"/>
<feature type="domain" description="Peptidase metallopeptidase" evidence="6">
    <location>
        <begin position="20"/>
        <end position="212"/>
    </location>
</feature>
<dbReference type="Proteomes" id="UP000199569">
    <property type="component" value="Unassembled WGS sequence"/>
</dbReference>
<dbReference type="GO" id="GO:0008237">
    <property type="term" value="F:metallopeptidase activity"/>
    <property type="evidence" value="ECO:0007669"/>
    <property type="project" value="InterPro"/>
</dbReference>
<dbReference type="InterPro" id="IPR050557">
    <property type="entry name" value="RTX_toxin/Mannuronan_C5-epim"/>
</dbReference>
<comment type="similarity">
    <text evidence="3">Belongs to the peptidase M10B family.</text>
</comment>
<dbReference type="EMBL" id="FMVJ01000014">
    <property type="protein sequence ID" value="SCZ07463.1"/>
    <property type="molecule type" value="Genomic_DNA"/>
</dbReference>
<dbReference type="InterPro" id="IPR006026">
    <property type="entry name" value="Peptidase_Metallo"/>
</dbReference>
<dbReference type="GO" id="GO:0005615">
    <property type="term" value="C:extracellular space"/>
    <property type="evidence" value="ECO:0007669"/>
    <property type="project" value="InterPro"/>
</dbReference>
<evidence type="ECO:0000256" key="2">
    <source>
        <dbReference type="ARBA" id="ARBA00004613"/>
    </source>
</evidence>
<evidence type="ECO:0000259" key="6">
    <source>
        <dbReference type="SMART" id="SM00235"/>
    </source>
</evidence>
<keyword evidence="8" id="KW-1185">Reference proteome</keyword>
<dbReference type="InterPro" id="IPR024079">
    <property type="entry name" value="MetalloPept_cat_dom_sf"/>
</dbReference>
<dbReference type="InterPro" id="IPR013858">
    <property type="entry name" value="Peptidase_M10B_C"/>
</dbReference>
<reference evidence="7 8" key="1">
    <citation type="submission" date="2016-10" db="EMBL/GenBank/DDBJ databases">
        <authorList>
            <person name="de Groot N.N."/>
        </authorList>
    </citation>
    <scope>NUCLEOTIDE SEQUENCE [LARGE SCALE GENOMIC DNA]</scope>
    <source>
        <strain evidence="7 8">CGMCC 1.7666</strain>
    </source>
</reference>
<sequence>MAATISVARTGNQDIDGILSGSRWSSPNLTYSFPTKASYYGSNYSLSDEPQYNFGSLNGNQSRVAREVFATIASVSNLTFAEIAETSSSHATIRLAVSDRASPAWSYYPDPGEQGGDIWFSRSNGWYDAPVLGGYGYYAFIHEILHSVGLKHGNETTGFGAMTASRDSMEFSALTYRSYVGAAGQYVENETWGYAQTPMMYDIAALQHMYGANYTTRAGNTVYRWSSSTGQEFIDGVGQSLPGGNRIFGTIWDGGGSDTYDLSNYATNLSVDLRPGEWSRFSTTQIAKLGDGQYARGNIANALTYQGDLRSLIENATGGTGSDTLTGNSVANTLRGGGGNDRLYGREGNDVLTGGAGNDTFYFNTKPNPISNLDQITDFSVPSDTIYLARSAFTTLTAGMLPSAAFWIGSQAHDSSDRIVYDTAKGGLHYDADGSGTIASVQFAQLTKGLSMTATDFMIA</sequence>
<dbReference type="PANTHER" id="PTHR38340">
    <property type="entry name" value="S-LAYER PROTEIN"/>
    <property type="match status" value="1"/>
</dbReference>
<evidence type="ECO:0000256" key="4">
    <source>
        <dbReference type="ARBA" id="ARBA00022525"/>
    </source>
</evidence>
<dbReference type="Pfam" id="PF00353">
    <property type="entry name" value="HemolysinCabind"/>
    <property type="match status" value="1"/>
</dbReference>
<evidence type="ECO:0000256" key="5">
    <source>
        <dbReference type="ARBA" id="ARBA00022737"/>
    </source>
</evidence>
<dbReference type="InterPro" id="IPR011049">
    <property type="entry name" value="Serralysin-like_metalloprot_C"/>
</dbReference>
<protein>
    <submittedName>
        <fullName evidence="7">Hemolysin-type calcium-binding repeat-containing protein</fullName>
    </submittedName>
</protein>
<dbReference type="GO" id="GO:0005509">
    <property type="term" value="F:calcium ion binding"/>
    <property type="evidence" value="ECO:0007669"/>
    <property type="project" value="InterPro"/>
</dbReference>
<dbReference type="Gene3D" id="3.40.390.10">
    <property type="entry name" value="Collagenase (Catalytic Domain)"/>
    <property type="match status" value="1"/>
</dbReference>
<dbReference type="GO" id="GO:0006508">
    <property type="term" value="P:proteolysis"/>
    <property type="evidence" value="ECO:0007669"/>
    <property type="project" value="InterPro"/>
</dbReference>
<keyword evidence="4" id="KW-0964">Secreted</keyword>
<evidence type="ECO:0000313" key="8">
    <source>
        <dbReference type="Proteomes" id="UP000199569"/>
    </source>
</evidence>
<dbReference type="InterPro" id="IPR001343">
    <property type="entry name" value="Hemolysn_Ca-bd"/>
</dbReference>
<dbReference type="CDD" id="cd04277">
    <property type="entry name" value="ZnMc_serralysin_like"/>
    <property type="match status" value="1"/>
</dbReference>
<dbReference type="Pfam" id="PF08548">
    <property type="entry name" value="Peptidase_M10_C"/>
    <property type="match status" value="1"/>
</dbReference>
<evidence type="ECO:0000256" key="3">
    <source>
        <dbReference type="ARBA" id="ARBA00009490"/>
    </source>
</evidence>
<comment type="cofactor">
    <cofactor evidence="1">
        <name>Ca(2+)</name>
        <dbReference type="ChEBI" id="CHEBI:29108"/>
    </cofactor>
</comment>
<dbReference type="PRINTS" id="PR00313">
    <property type="entry name" value="CABNDNGRPT"/>
</dbReference>
<dbReference type="Gene3D" id="2.150.10.10">
    <property type="entry name" value="Serralysin-like metalloprotease, C-terminal"/>
    <property type="match status" value="1"/>
</dbReference>
<dbReference type="PROSITE" id="PS00330">
    <property type="entry name" value="HEMOLYSIN_CALCIUM"/>
    <property type="match status" value="1"/>
</dbReference>
<dbReference type="RefSeq" id="WP_175493979.1">
    <property type="nucleotide sequence ID" value="NZ_FMVJ01000014.1"/>
</dbReference>
<dbReference type="InterPro" id="IPR034033">
    <property type="entry name" value="Serralysin-like"/>
</dbReference>